<accession>A0AAW9Q604</accession>
<dbReference type="Proteomes" id="UP001333818">
    <property type="component" value="Unassembled WGS sequence"/>
</dbReference>
<dbReference type="EMBL" id="JAZBJZ010000063">
    <property type="protein sequence ID" value="MEE3718071.1"/>
    <property type="molecule type" value="Genomic_DNA"/>
</dbReference>
<protein>
    <recommendedName>
        <fullName evidence="3">Alpha/beta hydrolase</fullName>
    </recommendedName>
</protein>
<dbReference type="RefSeq" id="WP_330484501.1">
    <property type="nucleotide sequence ID" value="NZ_JAZBJZ010000063.1"/>
</dbReference>
<name>A0AAW9Q604_9CYAN</name>
<gene>
    <name evidence="1" type="ORF">V2H45_15125</name>
</gene>
<reference evidence="1" key="1">
    <citation type="submission" date="2024-01" db="EMBL/GenBank/DDBJ databases">
        <title>Bank of Algae and Cyanobacteria of the Azores (BACA) strain genomes.</title>
        <authorList>
            <person name="Luz R."/>
            <person name="Cordeiro R."/>
            <person name="Fonseca A."/>
            <person name="Goncalves V."/>
        </authorList>
    </citation>
    <scope>NUCLEOTIDE SEQUENCE</scope>
    <source>
        <strain evidence="1">BACA0141</strain>
    </source>
</reference>
<organism evidence="1 2">
    <name type="scientific">Tumidithrix elongata BACA0141</name>
    <dbReference type="NCBI Taxonomy" id="2716417"/>
    <lineage>
        <taxon>Bacteria</taxon>
        <taxon>Bacillati</taxon>
        <taxon>Cyanobacteriota</taxon>
        <taxon>Cyanophyceae</taxon>
        <taxon>Pseudanabaenales</taxon>
        <taxon>Pseudanabaenaceae</taxon>
        <taxon>Tumidithrix</taxon>
        <taxon>Tumidithrix elongata</taxon>
    </lineage>
</organism>
<dbReference type="AlphaFoldDB" id="A0AAW9Q604"/>
<sequence>MSQKLYELAPTRKQLFLVPNAEHARIYEPGHSYLQAIQQFFSS</sequence>
<keyword evidence="2" id="KW-1185">Reference proteome</keyword>
<evidence type="ECO:0008006" key="3">
    <source>
        <dbReference type="Google" id="ProtNLM"/>
    </source>
</evidence>
<comment type="caution">
    <text evidence="1">The sequence shown here is derived from an EMBL/GenBank/DDBJ whole genome shotgun (WGS) entry which is preliminary data.</text>
</comment>
<proteinExistence type="predicted"/>
<evidence type="ECO:0000313" key="2">
    <source>
        <dbReference type="Proteomes" id="UP001333818"/>
    </source>
</evidence>
<evidence type="ECO:0000313" key="1">
    <source>
        <dbReference type="EMBL" id="MEE3718071.1"/>
    </source>
</evidence>